<evidence type="ECO:0000256" key="1">
    <source>
        <dbReference type="ARBA" id="ARBA00022614"/>
    </source>
</evidence>
<dbReference type="KEGG" id="pic:PICST_28340"/>
<dbReference type="EMBL" id="AAVQ01000001">
    <property type="protein sequence ID" value="EAZ63801.2"/>
    <property type="molecule type" value="Genomic_DNA"/>
</dbReference>
<evidence type="ECO:0000256" key="2">
    <source>
        <dbReference type="ARBA" id="ARBA00022737"/>
    </source>
</evidence>
<dbReference type="RefSeq" id="XP_001387824.2">
    <property type="nucleotide sequence ID" value="XM_001387787.1"/>
</dbReference>
<sequence>MSDFCNGFQRLPDHCIEFIINTLPLSTLQSLISNGSSPFQEQFKRAFYRNVIVTNYSGKEPRIDLGFLKETELFNSLDVITAPFDCETLYQHMEKYPYIHIQNATFKLHSSTNSIDWVQKLADNINKIHINFDPYRYHDSFLSDLCRKRLPSKVFGLSTKYVKDMLFPFYLQSLELHLTNDEFDVKSLPQHLEHLAIHVSRPMTLLSEKELNLLPRQIRSLSLDKCFRIVEEYDGLVKLDLPTHLTTLKLQMEYSGKSVIDISHLRSLNRFDSHLSELQLSYMKLPIQLNRIRCKGSFLDTEQFLDGIQPSLANSEHLANLTNVDIWDLKSESCITIPDTVRDVSIISANLDSPLQSVITFPEGLSQLQLDYCRPVEMTQELRHLTSLKIFGEEIIFLPRMDNLQKLMIHHSNNLFPGFWDFLESLKELQFLEISGFGIETVQYLPHKLEELVLNDNVIKEFCFELPPNIKSISLRMNKLSKFIVSGTSKLKKLILDDNSFKVLTASCLQIPDSICELSMDFCHITSVDKHFNFPESTRLLRLSNNRIENVENILLSLPPRIVCFNLSRYDNRSRTPVTRKRIDVRSKSLWNVDVNNALMGHEVVWNGCTNLQYINLANNLLGNVDTNCFPSSLKGIKFNHSTIDKLEGGFERFADLEEADLRNCSGEFAKTVTGSDAFGPKILVTQHLEEPTNGIQSLSLSQQ</sequence>
<dbReference type="AlphaFoldDB" id="A3GFR8"/>
<name>A3GFR8_PICST</name>
<keyword evidence="1" id="KW-0433">Leucine-rich repeat</keyword>
<dbReference type="HOGENOM" id="CLU_023468_0_0_1"/>
<dbReference type="STRING" id="322104.A3GFR8"/>
<keyword evidence="4" id="KW-1185">Reference proteome</keyword>
<proteinExistence type="predicted"/>
<protein>
    <submittedName>
        <fullName evidence="3">Leucine rich repeat protein</fullName>
    </submittedName>
</protein>
<dbReference type="OMA" id="CATKRES"/>
<accession>A3GFR8</accession>
<dbReference type="Proteomes" id="UP000002258">
    <property type="component" value="Chromosome 1"/>
</dbReference>
<evidence type="ECO:0000313" key="3">
    <source>
        <dbReference type="EMBL" id="EAZ63801.2"/>
    </source>
</evidence>
<dbReference type="PANTHER" id="PTHR45712">
    <property type="entry name" value="AGAP008170-PA"/>
    <property type="match status" value="1"/>
</dbReference>
<gene>
    <name evidence="3" type="ORF">PICST_28340</name>
</gene>
<dbReference type="InParanoid" id="A3GFR8"/>
<dbReference type="Gene3D" id="3.80.10.10">
    <property type="entry name" value="Ribonuclease Inhibitor"/>
    <property type="match status" value="2"/>
</dbReference>
<dbReference type="GeneID" id="4851117"/>
<organism evidence="3 4">
    <name type="scientific">Scheffersomyces stipitis (strain ATCC 58785 / CBS 6054 / NBRC 10063 / NRRL Y-11545)</name>
    <name type="common">Yeast</name>
    <name type="synonym">Pichia stipitis</name>
    <dbReference type="NCBI Taxonomy" id="322104"/>
    <lineage>
        <taxon>Eukaryota</taxon>
        <taxon>Fungi</taxon>
        <taxon>Dikarya</taxon>
        <taxon>Ascomycota</taxon>
        <taxon>Saccharomycotina</taxon>
        <taxon>Pichiomycetes</taxon>
        <taxon>Debaryomycetaceae</taxon>
        <taxon>Scheffersomyces</taxon>
    </lineage>
</organism>
<evidence type="ECO:0000313" key="4">
    <source>
        <dbReference type="Proteomes" id="UP000002258"/>
    </source>
</evidence>
<dbReference type="SUPFAM" id="SSF52058">
    <property type="entry name" value="L domain-like"/>
    <property type="match status" value="2"/>
</dbReference>
<dbReference type="InterPro" id="IPR032675">
    <property type="entry name" value="LRR_dom_sf"/>
</dbReference>
<comment type="caution">
    <text evidence="3">The sequence shown here is derived from an EMBL/GenBank/DDBJ whole genome shotgun (WGS) entry which is preliminary data.</text>
</comment>
<dbReference type="PANTHER" id="PTHR45712:SF22">
    <property type="entry name" value="INSULIN-LIKE GROWTH FACTOR-BINDING PROTEIN COMPLEX ACID LABILE SUBUNIT"/>
    <property type="match status" value="1"/>
</dbReference>
<dbReference type="OrthoDB" id="2020019at2759"/>
<dbReference type="InterPro" id="IPR050333">
    <property type="entry name" value="SLRP"/>
</dbReference>
<keyword evidence="2" id="KW-0677">Repeat</keyword>
<reference evidence="3 4" key="1">
    <citation type="journal article" date="2007" name="Nat. Biotechnol.">
        <title>Genome sequence of the lignocellulose-bioconverting and xylose-fermenting yeast Pichia stipitis.</title>
        <authorList>
            <person name="Jeffries T.W."/>
            <person name="Grigoriev I.V."/>
            <person name="Grimwood J."/>
            <person name="Laplaza J.M."/>
            <person name="Aerts A."/>
            <person name="Salamov A."/>
            <person name="Schmutz J."/>
            <person name="Lindquist E."/>
            <person name="Dehal P."/>
            <person name="Shapiro H."/>
            <person name="Jin Y.S."/>
            <person name="Passoth V."/>
            <person name="Richardson P.M."/>
        </authorList>
    </citation>
    <scope>NUCLEOTIDE SEQUENCE [LARGE SCALE GENOMIC DNA]</scope>
    <source>
        <strain evidence="4">ATCC 58785 / CBS 6054 / NBRC 10063 / NRRL Y-11545</strain>
    </source>
</reference>